<organism evidence="4 5">
    <name type="scientific">Sphagnum troendelagicum</name>
    <dbReference type="NCBI Taxonomy" id="128251"/>
    <lineage>
        <taxon>Eukaryota</taxon>
        <taxon>Viridiplantae</taxon>
        <taxon>Streptophyta</taxon>
        <taxon>Embryophyta</taxon>
        <taxon>Bryophyta</taxon>
        <taxon>Sphagnophytina</taxon>
        <taxon>Sphagnopsida</taxon>
        <taxon>Sphagnales</taxon>
        <taxon>Sphagnaceae</taxon>
        <taxon>Sphagnum</taxon>
    </lineage>
</organism>
<comment type="subcellular location">
    <subcellularLocation>
        <location evidence="1">Golgi apparatus</location>
    </subcellularLocation>
</comment>
<dbReference type="PANTHER" id="PTHR31682:SF4">
    <property type="entry name" value="UDP-ARABINOPYRANOSE MUTASE 5-RELATED"/>
    <property type="match status" value="1"/>
</dbReference>
<reference evidence="4" key="1">
    <citation type="submission" date="2024-02" db="EMBL/GenBank/DDBJ databases">
        <authorList>
            <consortium name="ELIXIR-Norway"/>
            <consortium name="Elixir Norway"/>
        </authorList>
    </citation>
    <scope>NUCLEOTIDE SEQUENCE</scope>
</reference>
<evidence type="ECO:0000256" key="2">
    <source>
        <dbReference type="ARBA" id="ARBA00008986"/>
    </source>
</evidence>
<sequence length="377" mass="41100">MGGGEQAGCGGDVDVIVVARSGELCSFLESWRFSLQPFHLIIILQGGGSGGEVGGGDQEKKGIEVPAGFDAEVYTAADVARFLGRKLTAAASSSLLRSLSGNACKSFGYLVSKKKWIFCLDDDCVPAVDPSTGFIVDALRQHVSNLEAPATPFFFNTLYDPYRDGADFVRGYPFSLREGVPTAISHGLWLNTPDYDANTLLAKAEESNRRYVDAVITVPQNVMYSMSSINLAFDKALIGAAMFTPPIEGLISANTTNGTDFRGNSIDDIWAGFCSKSICDHFGYGVKSGLPYVWHNSSSKRDLEALHKDNKGLLLLDRIVPFFQSLRLPRNAMTVEDCYLDIAKQVRARLSSVDPVFLELAASMEAWIEAWKTFSPR</sequence>
<proteinExistence type="inferred from homology"/>
<evidence type="ECO:0000313" key="4">
    <source>
        <dbReference type="EMBL" id="CAK9229024.1"/>
    </source>
</evidence>
<comment type="similarity">
    <text evidence="2">Belongs to the RGP family.</text>
</comment>
<dbReference type="Pfam" id="PF03214">
    <property type="entry name" value="RGP"/>
    <property type="match status" value="1"/>
</dbReference>
<keyword evidence="5" id="KW-1185">Reference proteome</keyword>
<evidence type="ECO:0008006" key="6">
    <source>
        <dbReference type="Google" id="ProtNLM"/>
    </source>
</evidence>
<name>A0ABP0USR5_9BRYO</name>
<dbReference type="Proteomes" id="UP001497512">
    <property type="component" value="Chromosome 6"/>
</dbReference>
<dbReference type="InterPro" id="IPR037595">
    <property type="entry name" value="RGP_fam"/>
</dbReference>
<dbReference type="PANTHER" id="PTHR31682">
    <property type="entry name" value="UDP-ARABINOSE MUTASE"/>
    <property type="match status" value="1"/>
</dbReference>
<keyword evidence="3" id="KW-0333">Golgi apparatus</keyword>
<gene>
    <name evidence="4" type="ORF">CSSPTR1EN2_LOCUS19526</name>
</gene>
<evidence type="ECO:0000256" key="3">
    <source>
        <dbReference type="ARBA" id="ARBA00023034"/>
    </source>
</evidence>
<accession>A0ABP0USR5</accession>
<protein>
    <recommendedName>
        <fullName evidence="6">UDP-arabinopyranose mutase 5</fullName>
    </recommendedName>
</protein>
<dbReference type="EMBL" id="OZ019898">
    <property type="protein sequence ID" value="CAK9229024.1"/>
    <property type="molecule type" value="Genomic_DNA"/>
</dbReference>
<evidence type="ECO:0000313" key="5">
    <source>
        <dbReference type="Proteomes" id="UP001497512"/>
    </source>
</evidence>
<evidence type="ECO:0000256" key="1">
    <source>
        <dbReference type="ARBA" id="ARBA00004555"/>
    </source>
</evidence>